<feature type="non-terminal residue" evidence="2">
    <location>
        <position position="130"/>
    </location>
</feature>
<dbReference type="RefSeq" id="XP_014680375.1">
    <property type="nucleotide sequence ID" value="XM_014824889.1"/>
</dbReference>
<accession>A0ABM1F7F4</accession>
<reference evidence="2" key="1">
    <citation type="submission" date="2025-08" db="UniProtKB">
        <authorList>
            <consortium name="RefSeq"/>
        </authorList>
    </citation>
    <scope>IDENTIFICATION</scope>
</reference>
<protein>
    <submittedName>
        <fullName evidence="2">Brefeldin A-inhibited guanine nucleotide-exchange protein 3-like</fullName>
    </submittedName>
</protein>
<dbReference type="GeneID" id="106820362"/>
<proteinExistence type="predicted"/>
<name>A0ABM1F7F4_PRICU</name>
<gene>
    <name evidence="2" type="primary">LOC106820362</name>
</gene>
<organism evidence="1 2">
    <name type="scientific">Priapulus caudatus</name>
    <name type="common">Priapulid worm</name>
    <dbReference type="NCBI Taxonomy" id="37621"/>
    <lineage>
        <taxon>Eukaryota</taxon>
        <taxon>Metazoa</taxon>
        <taxon>Ecdysozoa</taxon>
        <taxon>Scalidophora</taxon>
        <taxon>Priapulida</taxon>
        <taxon>Priapulimorpha</taxon>
        <taxon>Priapulimorphida</taxon>
        <taxon>Priapulidae</taxon>
        <taxon>Priapulus</taxon>
    </lineage>
</organism>
<evidence type="ECO:0000313" key="1">
    <source>
        <dbReference type="Proteomes" id="UP000695022"/>
    </source>
</evidence>
<dbReference type="Proteomes" id="UP000695022">
    <property type="component" value="Unplaced"/>
</dbReference>
<evidence type="ECO:0000313" key="2">
    <source>
        <dbReference type="RefSeq" id="XP_014680375.1"/>
    </source>
</evidence>
<sequence length="130" mass="14576">MSVRGEYTCRAEFDAYIATATLESLDNSTGILRVWFLLLEGLAGAAVTCPRAYQPHTLELLFSLLQESAEVPGVTFAVYCVNHLLLPMLQGWMRRNSQVNGFWESSVTTNFKQSFGMCSDIVMKFVTTYT</sequence>
<keyword evidence="1" id="KW-1185">Reference proteome</keyword>